<keyword evidence="5 6" id="KW-0472">Membrane</keyword>
<feature type="non-terminal residue" evidence="7">
    <location>
        <position position="1"/>
    </location>
</feature>
<accession>A0A852A2L5</accession>
<proteinExistence type="inferred from homology"/>
<evidence type="ECO:0000256" key="6">
    <source>
        <dbReference type="SAM" id="Phobius"/>
    </source>
</evidence>
<evidence type="ECO:0000313" key="7">
    <source>
        <dbReference type="EMBL" id="NXE67237.1"/>
    </source>
</evidence>
<evidence type="ECO:0000256" key="1">
    <source>
        <dbReference type="ARBA" id="ARBA00004141"/>
    </source>
</evidence>
<comment type="similarity">
    <text evidence="2">Belongs to the L6 tetraspanin family.</text>
</comment>
<keyword evidence="8" id="KW-1185">Reference proteome</keyword>
<name>A0A852A2L5_CALOR</name>
<dbReference type="InterPro" id="IPR008661">
    <property type="entry name" value="L6_membrane"/>
</dbReference>
<organism evidence="7 8">
    <name type="scientific">Calcarius ornatus</name>
    <name type="common">Chestnut-collared longspur</name>
    <dbReference type="NCBI Taxonomy" id="198940"/>
    <lineage>
        <taxon>Eukaryota</taxon>
        <taxon>Metazoa</taxon>
        <taxon>Chordata</taxon>
        <taxon>Craniata</taxon>
        <taxon>Vertebrata</taxon>
        <taxon>Euteleostomi</taxon>
        <taxon>Archelosauria</taxon>
        <taxon>Archosauria</taxon>
        <taxon>Dinosauria</taxon>
        <taxon>Saurischia</taxon>
        <taxon>Theropoda</taxon>
        <taxon>Coelurosauria</taxon>
        <taxon>Aves</taxon>
        <taxon>Neognathae</taxon>
        <taxon>Neoaves</taxon>
        <taxon>Telluraves</taxon>
        <taxon>Australaves</taxon>
        <taxon>Passeriformes</taxon>
        <taxon>Passeroidea</taxon>
        <taxon>Fringillidae</taxon>
        <taxon>Emberizinae</taxon>
        <taxon>Emberizini</taxon>
        <taxon>Calcarius</taxon>
    </lineage>
</organism>
<keyword evidence="3 6" id="KW-0812">Transmembrane</keyword>
<protein>
    <submittedName>
        <fullName evidence="7">T4S1 protein</fullName>
    </submittedName>
</protein>
<evidence type="ECO:0000256" key="2">
    <source>
        <dbReference type="ARBA" id="ARBA00006193"/>
    </source>
</evidence>
<gene>
    <name evidence="7" type="primary">Tm4sf1_1</name>
    <name evidence="7" type="ORF">CALORN_R14017</name>
</gene>
<comment type="caution">
    <text evidence="7">The sequence shown here is derived from an EMBL/GenBank/DDBJ whole genome shotgun (WGS) entry which is preliminary data.</text>
</comment>
<dbReference type="Pfam" id="PF05805">
    <property type="entry name" value="L6_membrane"/>
    <property type="match status" value="1"/>
</dbReference>
<dbReference type="AlphaFoldDB" id="A0A852A2L5"/>
<dbReference type="Proteomes" id="UP000603627">
    <property type="component" value="Unassembled WGS sequence"/>
</dbReference>
<feature type="non-terminal residue" evidence="7">
    <location>
        <position position="152"/>
    </location>
</feature>
<dbReference type="GO" id="GO:0016020">
    <property type="term" value="C:membrane"/>
    <property type="evidence" value="ECO:0007669"/>
    <property type="project" value="UniProtKB-SubCell"/>
</dbReference>
<sequence>FLPCPHRTAMCVGRCSRIVGPCLLALGTLSVLASILLLFPGGASRYLRQGHLGRHARALPGLWGGGVAVSTAGREPCPPAGARSGTRGTAAPLGAPAALLSPQVLLAATQLALLGAAACFVLCGVGLGTGPLCLHNGTGPGHAARWGYPFLE</sequence>
<feature type="transmembrane region" description="Helical" evidence="6">
    <location>
        <begin position="18"/>
        <end position="39"/>
    </location>
</feature>
<dbReference type="EMBL" id="WBNL01000611">
    <property type="protein sequence ID" value="NXE67237.1"/>
    <property type="molecule type" value="Genomic_DNA"/>
</dbReference>
<comment type="subcellular location">
    <subcellularLocation>
        <location evidence="1">Membrane</location>
        <topology evidence="1">Multi-pass membrane protein</topology>
    </subcellularLocation>
</comment>
<keyword evidence="4 6" id="KW-1133">Transmembrane helix</keyword>
<evidence type="ECO:0000313" key="8">
    <source>
        <dbReference type="Proteomes" id="UP000603627"/>
    </source>
</evidence>
<evidence type="ECO:0000256" key="4">
    <source>
        <dbReference type="ARBA" id="ARBA00022989"/>
    </source>
</evidence>
<evidence type="ECO:0000256" key="5">
    <source>
        <dbReference type="ARBA" id="ARBA00023136"/>
    </source>
</evidence>
<dbReference type="PANTHER" id="PTHR14198:SF22">
    <property type="entry name" value="TRANSMEMBRANE 4 L6 FAMILY MEMBER 19"/>
    <property type="match status" value="1"/>
</dbReference>
<evidence type="ECO:0000256" key="3">
    <source>
        <dbReference type="ARBA" id="ARBA00022692"/>
    </source>
</evidence>
<dbReference type="PANTHER" id="PTHR14198">
    <property type="entry name" value="TRANSMEMBRANE 4 L6 FAMILY MEMBER 1-RELATED"/>
    <property type="match status" value="1"/>
</dbReference>
<reference evidence="7" key="1">
    <citation type="submission" date="2019-09" db="EMBL/GenBank/DDBJ databases">
        <title>Bird 10,000 Genomes (B10K) Project - Family phase.</title>
        <authorList>
            <person name="Zhang G."/>
        </authorList>
    </citation>
    <scope>NUCLEOTIDE SEQUENCE</scope>
    <source>
        <strain evidence="7">B10K-DU-015-28</strain>
        <tissue evidence="7">Muscle</tissue>
    </source>
</reference>